<organism evidence="1 2">
    <name type="scientific">Elysia crispata</name>
    <name type="common">lettuce slug</name>
    <dbReference type="NCBI Taxonomy" id="231223"/>
    <lineage>
        <taxon>Eukaryota</taxon>
        <taxon>Metazoa</taxon>
        <taxon>Spiralia</taxon>
        <taxon>Lophotrochozoa</taxon>
        <taxon>Mollusca</taxon>
        <taxon>Gastropoda</taxon>
        <taxon>Heterobranchia</taxon>
        <taxon>Euthyneura</taxon>
        <taxon>Panpulmonata</taxon>
        <taxon>Sacoglossa</taxon>
        <taxon>Placobranchoidea</taxon>
        <taxon>Plakobranchidae</taxon>
        <taxon>Elysia</taxon>
    </lineage>
</organism>
<dbReference type="Proteomes" id="UP001283361">
    <property type="component" value="Unassembled WGS sequence"/>
</dbReference>
<gene>
    <name evidence="1" type="ORF">RRG08_022158</name>
</gene>
<dbReference type="EMBL" id="JAWDGP010001827">
    <property type="protein sequence ID" value="KAK3787865.1"/>
    <property type="molecule type" value="Genomic_DNA"/>
</dbReference>
<keyword evidence="2" id="KW-1185">Reference proteome</keyword>
<sequence>MVCFDVILYWVRLFRTIREDAATIFLTNNGSSLCDLNLNLSARLGGTTTTYCLELNKTNRLSKRKLFSLRSGNGLLNKESRYESLLPVSLGESCAAWSMFGDRSDRDSKMDSVDWPGVSDSVDHSVCLRISVLRQPFPISLSAGLFVSFCLFGNLLKKIYRSVQFISVCRNLYLDTEKREGFKERLDRNLYLDIEKREGFKERLDRNLYLDIEKREGFKERLDRNLYLDTEKREGFKERLDRNLYLDIEKREGFKERLDRNLYLDIEKREGFKERLDRNLYLDIEKREGFKKRLDRNLYLDKERREGFKERLERNLYLDTEGREGFKERMDRNLYLDKERSEGFKERIDIMYNWTQRGRKSKKSKDLRCIGDTEVKDLSSLSLMGGKHYAKTPGGSGSPGFPLVKLLVTCTPEVT</sequence>
<dbReference type="AlphaFoldDB" id="A0AAE1AHB3"/>
<name>A0AAE1AHB3_9GAST</name>
<accession>A0AAE1AHB3</accession>
<proteinExistence type="predicted"/>
<evidence type="ECO:0000313" key="2">
    <source>
        <dbReference type="Proteomes" id="UP001283361"/>
    </source>
</evidence>
<comment type="caution">
    <text evidence="1">The sequence shown here is derived from an EMBL/GenBank/DDBJ whole genome shotgun (WGS) entry which is preliminary data.</text>
</comment>
<reference evidence="1" key="1">
    <citation type="journal article" date="2023" name="G3 (Bethesda)">
        <title>A reference genome for the long-term kleptoplast-retaining sea slug Elysia crispata morphotype clarki.</title>
        <authorList>
            <person name="Eastman K.E."/>
            <person name="Pendleton A.L."/>
            <person name="Shaikh M.A."/>
            <person name="Suttiyut T."/>
            <person name="Ogas R."/>
            <person name="Tomko P."/>
            <person name="Gavelis G."/>
            <person name="Widhalm J.R."/>
            <person name="Wisecaver J.H."/>
        </authorList>
    </citation>
    <scope>NUCLEOTIDE SEQUENCE</scope>
    <source>
        <strain evidence="1">ECLA1</strain>
    </source>
</reference>
<protein>
    <submittedName>
        <fullName evidence="1">Uncharacterized protein</fullName>
    </submittedName>
</protein>
<evidence type="ECO:0000313" key="1">
    <source>
        <dbReference type="EMBL" id="KAK3787865.1"/>
    </source>
</evidence>